<evidence type="ECO:0000313" key="2">
    <source>
        <dbReference type="EMBL" id="KIP09344.1"/>
    </source>
</evidence>
<sequence length="143" mass="16677">MPCKASETWFCWVVFLWSFGNYLQPPYHLPCTQWVWRSLFDMASPCRCPTPLPPLAVHVRRGHSPPLHAAITKLHYHHSRARVVSRALPITVCTVQPNVPLFTRLDKLHTFEPRGWDPIRAPRGARRNIRLREAVLPSHMMHF</sequence>
<organism evidence="2 3">
    <name type="scientific">Phlebiopsis gigantea (strain 11061_1 CR5-6)</name>
    <name type="common">White-rot fungus</name>
    <name type="synonym">Peniophora gigantea</name>
    <dbReference type="NCBI Taxonomy" id="745531"/>
    <lineage>
        <taxon>Eukaryota</taxon>
        <taxon>Fungi</taxon>
        <taxon>Dikarya</taxon>
        <taxon>Basidiomycota</taxon>
        <taxon>Agaricomycotina</taxon>
        <taxon>Agaricomycetes</taxon>
        <taxon>Polyporales</taxon>
        <taxon>Phanerochaetaceae</taxon>
        <taxon>Phlebiopsis</taxon>
    </lineage>
</organism>
<reference evidence="2 3" key="1">
    <citation type="journal article" date="2014" name="PLoS Genet.">
        <title>Analysis of the Phlebiopsis gigantea genome, transcriptome and secretome provides insight into its pioneer colonization strategies of wood.</title>
        <authorList>
            <person name="Hori C."/>
            <person name="Ishida T."/>
            <person name="Igarashi K."/>
            <person name="Samejima M."/>
            <person name="Suzuki H."/>
            <person name="Master E."/>
            <person name="Ferreira P."/>
            <person name="Ruiz-Duenas F.J."/>
            <person name="Held B."/>
            <person name="Canessa P."/>
            <person name="Larrondo L.F."/>
            <person name="Schmoll M."/>
            <person name="Druzhinina I.S."/>
            <person name="Kubicek C.P."/>
            <person name="Gaskell J.A."/>
            <person name="Kersten P."/>
            <person name="St John F."/>
            <person name="Glasner J."/>
            <person name="Sabat G."/>
            <person name="Splinter BonDurant S."/>
            <person name="Syed K."/>
            <person name="Yadav J."/>
            <person name="Mgbeahuruike A.C."/>
            <person name="Kovalchuk A."/>
            <person name="Asiegbu F.O."/>
            <person name="Lackner G."/>
            <person name="Hoffmeister D."/>
            <person name="Rencoret J."/>
            <person name="Gutierrez A."/>
            <person name="Sun H."/>
            <person name="Lindquist E."/>
            <person name="Barry K."/>
            <person name="Riley R."/>
            <person name="Grigoriev I.V."/>
            <person name="Henrissat B."/>
            <person name="Kues U."/>
            <person name="Berka R.M."/>
            <person name="Martinez A.T."/>
            <person name="Covert S.F."/>
            <person name="Blanchette R.A."/>
            <person name="Cullen D."/>
        </authorList>
    </citation>
    <scope>NUCLEOTIDE SEQUENCE [LARGE SCALE GENOMIC DNA]</scope>
    <source>
        <strain evidence="2 3">11061_1 CR5-6</strain>
    </source>
</reference>
<dbReference type="EMBL" id="KN840467">
    <property type="protein sequence ID" value="KIP09344.1"/>
    <property type="molecule type" value="Genomic_DNA"/>
</dbReference>
<feature type="signal peptide" evidence="1">
    <location>
        <begin position="1"/>
        <end position="22"/>
    </location>
</feature>
<protein>
    <recommendedName>
        <fullName evidence="4">Secreted protein</fullName>
    </recommendedName>
</protein>
<gene>
    <name evidence="2" type="ORF">PHLGIDRAFT_333846</name>
</gene>
<evidence type="ECO:0008006" key="4">
    <source>
        <dbReference type="Google" id="ProtNLM"/>
    </source>
</evidence>
<evidence type="ECO:0000256" key="1">
    <source>
        <dbReference type="SAM" id="SignalP"/>
    </source>
</evidence>
<name>A0A0C3NVG4_PHLG1</name>
<accession>A0A0C3NVG4</accession>
<feature type="chain" id="PRO_5002176558" description="Secreted protein" evidence="1">
    <location>
        <begin position="23"/>
        <end position="143"/>
    </location>
</feature>
<keyword evidence="3" id="KW-1185">Reference proteome</keyword>
<keyword evidence="1" id="KW-0732">Signal</keyword>
<dbReference type="HOGENOM" id="CLU_1806911_0_0_1"/>
<dbReference type="Proteomes" id="UP000053257">
    <property type="component" value="Unassembled WGS sequence"/>
</dbReference>
<proteinExistence type="predicted"/>
<dbReference type="AlphaFoldDB" id="A0A0C3NVG4"/>
<evidence type="ECO:0000313" key="3">
    <source>
        <dbReference type="Proteomes" id="UP000053257"/>
    </source>
</evidence>